<protein>
    <submittedName>
        <fullName evidence="3">Ovule protein</fullName>
    </submittedName>
</protein>
<dbReference type="Proteomes" id="UP000278627">
    <property type="component" value="Unassembled WGS sequence"/>
</dbReference>
<accession>A0A0N4TSD4</accession>
<gene>
    <name evidence="1" type="ORF">BPAG_LOCUS11565</name>
</gene>
<evidence type="ECO:0000313" key="3">
    <source>
        <dbReference type="WBParaSite" id="BPAG_0001160301-mRNA-1"/>
    </source>
</evidence>
<dbReference type="WBParaSite" id="BPAG_0001160301-mRNA-1">
    <property type="protein sequence ID" value="BPAG_0001160301-mRNA-1"/>
    <property type="gene ID" value="BPAG_0001160301"/>
</dbReference>
<organism evidence="3">
    <name type="scientific">Brugia pahangi</name>
    <name type="common">Filarial nematode worm</name>
    <dbReference type="NCBI Taxonomy" id="6280"/>
    <lineage>
        <taxon>Eukaryota</taxon>
        <taxon>Metazoa</taxon>
        <taxon>Ecdysozoa</taxon>
        <taxon>Nematoda</taxon>
        <taxon>Chromadorea</taxon>
        <taxon>Rhabditida</taxon>
        <taxon>Spirurina</taxon>
        <taxon>Spiruromorpha</taxon>
        <taxon>Filarioidea</taxon>
        <taxon>Onchocercidae</taxon>
        <taxon>Brugia</taxon>
    </lineage>
</organism>
<evidence type="ECO:0000313" key="2">
    <source>
        <dbReference type="Proteomes" id="UP000278627"/>
    </source>
</evidence>
<dbReference type="EMBL" id="UZAD01013237">
    <property type="protein sequence ID" value="VDN92751.1"/>
    <property type="molecule type" value="Genomic_DNA"/>
</dbReference>
<reference evidence="3" key="1">
    <citation type="submission" date="2017-02" db="UniProtKB">
        <authorList>
            <consortium name="WormBaseParasite"/>
        </authorList>
    </citation>
    <scope>IDENTIFICATION</scope>
</reference>
<name>A0A0N4TSD4_BRUPA</name>
<keyword evidence="2" id="KW-1185">Reference proteome</keyword>
<evidence type="ECO:0000313" key="1">
    <source>
        <dbReference type="EMBL" id="VDN92751.1"/>
    </source>
</evidence>
<dbReference type="AlphaFoldDB" id="A0A0N4TSD4"/>
<sequence>MTLFKFKVYIGVKGISGNLFTCLSQARKHQQLHTYTVISVNKITSYSVHSEHFLTLIFFSHKLLDPFESNSALNANKLQDLKKNEGLLAMQESHFHGTEGWKKKKKRIYAKMRAVGRVNWALSMARTLQLRQIRFT</sequence>
<reference evidence="1 2" key="2">
    <citation type="submission" date="2018-11" db="EMBL/GenBank/DDBJ databases">
        <authorList>
            <consortium name="Pathogen Informatics"/>
        </authorList>
    </citation>
    <scope>NUCLEOTIDE SEQUENCE [LARGE SCALE GENOMIC DNA]</scope>
</reference>
<proteinExistence type="predicted"/>